<dbReference type="AlphaFoldDB" id="A0A918KQF6"/>
<dbReference type="EMBL" id="BMYV01000002">
    <property type="protein sequence ID" value="GGX69443.1"/>
    <property type="molecule type" value="Genomic_DNA"/>
</dbReference>
<comment type="caution">
    <text evidence="2">The sequence shown here is derived from an EMBL/GenBank/DDBJ whole genome shotgun (WGS) entry which is preliminary data.</text>
</comment>
<feature type="chain" id="PRO_5037471335" evidence="1">
    <location>
        <begin position="28"/>
        <end position="168"/>
    </location>
</feature>
<name>A0A918KQF6_9PROT</name>
<gene>
    <name evidence="2" type="ORF">GCM10011309_19310</name>
</gene>
<evidence type="ECO:0000256" key="1">
    <source>
        <dbReference type="SAM" id="SignalP"/>
    </source>
</evidence>
<proteinExistence type="predicted"/>
<organism evidence="2 3">
    <name type="scientific">Litorimonas cladophorae</name>
    <dbReference type="NCBI Taxonomy" id="1220491"/>
    <lineage>
        <taxon>Bacteria</taxon>
        <taxon>Pseudomonadati</taxon>
        <taxon>Pseudomonadota</taxon>
        <taxon>Alphaproteobacteria</taxon>
        <taxon>Maricaulales</taxon>
        <taxon>Robiginitomaculaceae</taxon>
    </lineage>
</organism>
<dbReference type="Proteomes" id="UP000600865">
    <property type="component" value="Unassembled WGS sequence"/>
</dbReference>
<evidence type="ECO:0000313" key="2">
    <source>
        <dbReference type="EMBL" id="GGX69443.1"/>
    </source>
</evidence>
<evidence type="ECO:0000313" key="3">
    <source>
        <dbReference type="Proteomes" id="UP000600865"/>
    </source>
</evidence>
<sequence length="168" mass="18490">MNMFVKHSAIIGLLIAATLASFTAATAQNVLDPDGKYLGVVERNQAGEIVISTGPDTKYFSSQVSETKHQLFCQSNTAMIIVTRRVEDSDQDTLRVFDFSATLNGEKIDIFQGEGRSTDFDDFTTIDVQTTCIEDDFKIFLMGYSASRTRSGSTLLTLRINATTGQIH</sequence>
<keyword evidence="1" id="KW-0732">Signal</keyword>
<reference evidence="2 3" key="1">
    <citation type="journal article" date="2014" name="Int. J. Syst. Evol. Microbiol.">
        <title>Complete genome sequence of Corynebacterium casei LMG S-19264T (=DSM 44701T), isolated from a smear-ripened cheese.</title>
        <authorList>
            <consortium name="US DOE Joint Genome Institute (JGI-PGF)"/>
            <person name="Walter F."/>
            <person name="Albersmeier A."/>
            <person name="Kalinowski J."/>
            <person name="Ruckert C."/>
        </authorList>
    </citation>
    <scope>NUCLEOTIDE SEQUENCE [LARGE SCALE GENOMIC DNA]</scope>
    <source>
        <strain evidence="2 3">KCTC 23968</strain>
    </source>
</reference>
<feature type="signal peptide" evidence="1">
    <location>
        <begin position="1"/>
        <end position="27"/>
    </location>
</feature>
<keyword evidence="3" id="KW-1185">Reference proteome</keyword>
<dbReference type="RefSeq" id="WP_233349987.1">
    <property type="nucleotide sequence ID" value="NZ_BMYV01000002.1"/>
</dbReference>
<protein>
    <submittedName>
        <fullName evidence="2">Uncharacterized protein</fullName>
    </submittedName>
</protein>
<accession>A0A918KQF6</accession>